<dbReference type="InterPro" id="IPR011989">
    <property type="entry name" value="ARM-like"/>
</dbReference>
<protein>
    <submittedName>
        <fullName evidence="1">Uncharacterized protein</fullName>
    </submittedName>
</protein>
<dbReference type="AlphaFoldDB" id="A0A3P6AVH5"/>
<evidence type="ECO:0000313" key="1">
    <source>
        <dbReference type="EMBL" id="VDC88088.1"/>
    </source>
</evidence>
<sequence length="152" mass="17966">MCLEPALIVMIFTPWITIDLKIPYFHVLRTLWSLINCKKVIMEGSRDTIIEKCTSEHTTQILDIVIQQPIQFVRICGDTHRYLNCNLSFHNITRAIQDLMWSLCFEEKISRFMQTICHVALLLNKSTNTNHVISYCFRHCFAFINPCYIFFK</sequence>
<reference evidence="1" key="1">
    <citation type="submission" date="2018-11" db="EMBL/GenBank/DDBJ databases">
        <authorList>
            <consortium name="Genoscope - CEA"/>
            <person name="William W."/>
        </authorList>
    </citation>
    <scope>NUCLEOTIDE SEQUENCE</scope>
</reference>
<proteinExistence type="predicted"/>
<dbReference type="Gene3D" id="1.25.10.10">
    <property type="entry name" value="Leucine-rich Repeat Variant"/>
    <property type="match status" value="1"/>
</dbReference>
<accession>A0A3P6AVH5</accession>
<organism evidence="1">
    <name type="scientific">Brassica campestris</name>
    <name type="common">Field mustard</name>
    <dbReference type="NCBI Taxonomy" id="3711"/>
    <lineage>
        <taxon>Eukaryota</taxon>
        <taxon>Viridiplantae</taxon>
        <taxon>Streptophyta</taxon>
        <taxon>Embryophyta</taxon>
        <taxon>Tracheophyta</taxon>
        <taxon>Spermatophyta</taxon>
        <taxon>Magnoliopsida</taxon>
        <taxon>eudicotyledons</taxon>
        <taxon>Gunneridae</taxon>
        <taxon>Pentapetalae</taxon>
        <taxon>rosids</taxon>
        <taxon>malvids</taxon>
        <taxon>Brassicales</taxon>
        <taxon>Brassicaceae</taxon>
        <taxon>Brassiceae</taxon>
        <taxon>Brassica</taxon>
    </lineage>
</organism>
<name>A0A3P6AVH5_BRACM</name>
<gene>
    <name evidence="1" type="ORF">BRAA02T06646Z</name>
</gene>
<dbReference type="EMBL" id="LR031573">
    <property type="protein sequence ID" value="VDC88088.1"/>
    <property type="molecule type" value="Genomic_DNA"/>
</dbReference>